<proteinExistence type="predicted"/>
<name>A0A168GWJ8_MUCCL</name>
<dbReference type="VEuPathDB" id="FungiDB:MUCCIDRAFT_115618"/>
<accession>A0A168GWJ8</accession>
<keyword evidence="2" id="KW-1185">Reference proteome</keyword>
<evidence type="ECO:0000313" key="2">
    <source>
        <dbReference type="Proteomes" id="UP000077051"/>
    </source>
</evidence>
<dbReference type="EMBL" id="AMYB01000011">
    <property type="protein sequence ID" value="OAC98098.1"/>
    <property type="molecule type" value="Genomic_DNA"/>
</dbReference>
<dbReference type="AlphaFoldDB" id="A0A168GWJ8"/>
<reference evidence="1 2" key="1">
    <citation type="submission" date="2015-06" db="EMBL/GenBank/DDBJ databases">
        <title>Expansion of signal transduction pathways in fungi by whole-genome duplication.</title>
        <authorList>
            <consortium name="DOE Joint Genome Institute"/>
            <person name="Corrochano L.M."/>
            <person name="Kuo A."/>
            <person name="Marcet-Houben M."/>
            <person name="Polaino S."/>
            <person name="Salamov A."/>
            <person name="Villalobos J.M."/>
            <person name="Alvarez M.I."/>
            <person name="Avalos J."/>
            <person name="Benito E.P."/>
            <person name="Benoit I."/>
            <person name="Burger G."/>
            <person name="Camino L.P."/>
            <person name="Canovas D."/>
            <person name="Cerda-Olmedo E."/>
            <person name="Cheng J.-F."/>
            <person name="Dominguez A."/>
            <person name="Elias M."/>
            <person name="Eslava A.P."/>
            <person name="Glaser F."/>
            <person name="Grimwood J."/>
            <person name="Gutierrez G."/>
            <person name="Heitman J."/>
            <person name="Henrissat B."/>
            <person name="Iturriaga E.A."/>
            <person name="Lang B.F."/>
            <person name="Lavin J.L."/>
            <person name="Lee S."/>
            <person name="Li W."/>
            <person name="Lindquist E."/>
            <person name="Lopez-Garcia S."/>
            <person name="Luque E.M."/>
            <person name="Marcos A.T."/>
            <person name="Martin J."/>
            <person name="Mccluskey K."/>
            <person name="Medina H.R."/>
            <person name="Miralles-Duran A."/>
            <person name="Miyazaki A."/>
            <person name="Munoz-Torres E."/>
            <person name="Oguiza J.A."/>
            <person name="Ohm R."/>
            <person name="Olmedo M."/>
            <person name="Orejas M."/>
            <person name="Ortiz-Castellanos L."/>
            <person name="Pisabarro A.G."/>
            <person name="Rodriguez-Romero J."/>
            <person name="Ruiz-Herrera J."/>
            <person name="Ruiz-Vazquez R."/>
            <person name="Sanz C."/>
            <person name="Schackwitz W."/>
            <person name="Schmutz J."/>
            <person name="Shahriari M."/>
            <person name="Shelest E."/>
            <person name="Silva-Franco F."/>
            <person name="Soanes D."/>
            <person name="Syed K."/>
            <person name="Tagua V.G."/>
            <person name="Talbot N.J."/>
            <person name="Thon M."/>
            <person name="De Vries R.P."/>
            <person name="Wiebenga A."/>
            <person name="Yadav J.S."/>
            <person name="Braun E.L."/>
            <person name="Baker S."/>
            <person name="Garre V."/>
            <person name="Horwitz B."/>
            <person name="Torres-Martinez S."/>
            <person name="Idnurm A."/>
            <person name="Herrera-Estrella A."/>
            <person name="Gabaldon T."/>
            <person name="Grigoriev I.V."/>
        </authorList>
    </citation>
    <scope>NUCLEOTIDE SEQUENCE [LARGE SCALE GENOMIC DNA]</scope>
    <source>
        <strain evidence="1 2">CBS 277.49</strain>
    </source>
</reference>
<evidence type="ECO:0000313" key="1">
    <source>
        <dbReference type="EMBL" id="OAC98098.1"/>
    </source>
</evidence>
<dbReference type="Proteomes" id="UP000077051">
    <property type="component" value="Unassembled WGS sequence"/>
</dbReference>
<organism evidence="1 2">
    <name type="scientific">Mucor lusitanicus CBS 277.49</name>
    <dbReference type="NCBI Taxonomy" id="747725"/>
    <lineage>
        <taxon>Eukaryota</taxon>
        <taxon>Fungi</taxon>
        <taxon>Fungi incertae sedis</taxon>
        <taxon>Mucoromycota</taxon>
        <taxon>Mucoromycotina</taxon>
        <taxon>Mucoromycetes</taxon>
        <taxon>Mucorales</taxon>
        <taxon>Mucorineae</taxon>
        <taxon>Mucoraceae</taxon>
        <taxon>Mucor</taxon>
    </lineage>
</organism>
<gene>
    <name evidence="1" type="ORF">MUCCIDRAFT_115618</name>
</gene>
<sequence>MPSTCVLIQRIRPIYCEQKQVLQFFSILRDASDGQRADLRHKTEHSHGKYSDTPPNWCLDSVHNLQSTCIVDAKVGNSNDTEMPPEELFNRLYEDHDEIINELTKWATKRHVQLFCDKSDMMVKASRWEI</sequence>
<protein>
    <submittedName>
        <fullName evidence="1">Uncharacterized protein</fullName>
    </submittedName>
</protein>
<comment type="caution">
    <text evidence="1">The sequence shown here is derived from an EMBL/GenBank/DDBJ whole genome shotgun (WGS) entry which is preliminary data.</text>
</comment>